<proteinExistence type="predicted"/>
<dbReference type="InterPro" id="IPR028994">
    <property type="entry name" value="Integrin_alpha_N"/>
</dbReference>
<feature type="chain" id="PRO_5021773889" description="FG-GAP repeat protein" evidence="2">
    <location>
        <begin position="21"/>
        <end position="426"/>
    </location>
</feature>
<protein>
    <recommendedName>
        <fullName evidence="5">FG-GAP repeat protein</fullName>
    </recommendedName>
</protein>
<dbReference type="PANTHER" id="PTHR36220:SF1">
    <property type="entry name" value="GAMMA TUBULIN COMPLEX COMPONENT C-TERMINAL DOMAIN-CONTAINING PROTEIN"/>
    <property type="match status" value="1"/>
</dbReference>
<sequence precursor="true">MNSFITPFAAASLCCWFAVAVCGESAAATSPASLTPIATLRPPSQVERFAAHLDAEGDLLAVGGGSGSFLFTRLDGGGRQWSTNIEKLHSSGGWAEVDIDADRVITSAPGGGGVWRRQQPGEAAPQLLADLVLANRSSHAQAGEGVALEGEIAVVGAGNNDFQGRQSVGTVSIFQQGLYAPGVFDELKTICPLDIDPGDDFGDNLALEGDVLAASATSNDAVGAVYLFERNVGGPDNWGQTAKLVPSVVTSPRSFGSDLAFDEDRLIVGAASRAGGHGQAFIFERDADGAWHEAARLLPPASYRGDEFGHAVDIQGDLAVVAAPARFNEASVIHGARAYVYSRNLGGSNAWDLGAVIDVPPDFDGSEFAYSVAVMDQNILVGSYIRGAVYVYAIPEPTSLSLGCVAGLTVFALTSTKRRNVSAVDK</sequence>
<evidence type="ECO:0000256" key="2">
    <source>
        <dbReference type="SAM" id="SignalP"/>
    </source>
</evidence>
<accession>A0A517U4L5</accession>
<dbReference type="AlphaFoldDB" id="A0A517U4L5"/>
<dbReference type="EMBL" id="CP036339">
    <property type="protein sequence ID" value="QDT75571.1"/>
    <property type="molecule type" value="Genomic_DNA"/>
</dbReference>
<feature type="signal peptide" evidence="2">
    <location>
        <begin position="1"/>
        <end position="20"/>
    </location>
</feature>
<gene>
    <name evidence="3" type="ORF">I41_47820</name>
</gene>
<dbReference type="PANTHER" id="PTHR36220">
    <property type="entry name" value="UNNAMED PRODUCT"/>
    <property type="match status" value="1"/>
</dbReference>
<keyword evidence="4" id="KW-1185">Reference proteome</keyword>
<dbReference type="Gene3D" id="2.130.10.130">
    <property type="entry name" value="Integrin alpha, N-terminal"/>
    <property type="match status" value="1"/>
</dbReference>
<dbReference type="InterPro" id="IPR013517">
    <property type="entry name" value="FG-GAP"/>
</dbReference>
<dbReference type="Proteomes" id="UP000317909">
    <property type="component" value="Chromosome"/>
</dbReference>
<evidence type="ECO:0008006" key="5">
    <source>
        <dbReference type="Google" id="ProtNLM"/>
    </source>
</evidence>
<evidence type="ECO:0000313" key="3">
    <source>
        <dbReference type="EMBL" id="QDT75571.1"/>
    </source>
</evidence>
<dbReference type="RefSeq" id="WP_145435276.1">
    <property type="nucleotide sequence ID" value="NZ_CP036339.1"/>
</dbReference>
<organism evidence="3 4">
    <name type="scientific">Lacipirellula limnantheis</name>
    <dbReference type="NCBI Taxonomy" id="2528024"/>
    <lineage>
        <taxon>Bacteria</taxon>
        <taxon>Pseudomonadati</taxon>
        <taxon>Planctomycetota</taxon>
        <taxon>Planctomycetia</taxon>
        <taxon>Pirellulales</taxon>
        <taxon>Lacipirellulaceae</taxon>
        <taxon>Lacipirellula</taxon>
    </lineage>
</organism>
<dbReference type="Pfam" id="PF14312">
    <property type="entry name" value="FG-GAP_2"/>
    <property type="match status" value="2"/>
</dbReference>
<keyword evidence="1 2" id="KW-0732">Signal</keyword>
<name>A0A517U4L5_9BACT</name>
<evidence type="ECO:0000313" key="4">
    <source>
        <dbReference type="Proteomes" id="UP000317909"/>
    </source>
</evidence>
<evidence type="ECO:0000256" key="1">
    <source>
        <dbReference type="ARBA" id="ARBA00022729"/>
    </source>
</evidence>
<dbReference type="KEGG" id="llh:I41_47820"/>
<reference evidence="3 4" key="1">
    <citation type="submission" date="2019-02" db="EMBL/GenBank/DDBJ databases">
        <title>Deep-cultivation of Planctomycetes and their phenomic and genomic characterization uncovers novel biology.</title>
        <authorList>
            <person name="Wiegand S."/>
            <person name="Jogler M."/>
            <person name="Boedeker C."/>
            <person name="Pinto D."/>
            <person name="Vollmers J."/>
            <person name="Rivas-Marin E."/>
            <person name="Kohn T."/>
            <person name="Peeters S.H."/>
            <person name="Heuer A."/>
            <person name="Rast P."/>
            <person name="Oberbeckmann S."/>
            <person name="Bunk B."/>
            <person name="Jeske O."/>
            <person name="Meyerdierks A."/>
            <person name="Storesund J.E."/>
            <person name="Kallscheuer N."/>
            <person name="Luecker S."/>
            <person name="Lage O.M."/>
            <person name="Pohl T."/>
            <person name="Merkel B.J."/>
            <person name="Hornburger P."/>
            <person name="Mueller R.-W."/>
            <person name="Bruemmer F."/>
            <person name="Labrenz M."/>
            <person name="Spormann A.M."/>
            <person name="Op den Camp H."/>
            <person name="Overmann J."/>
            <person name="Amann R."/>
            <person name="Jetten M.S.M."/>
            <person name="Mascher T."/>
            <person name="Medema M.H."/>
            <person name="Devos D.P."/>
            <person name="Kaster A.-K."/>
            <person name="Ovreas L."/>
            <person name="Rohde M."/>
            <person name="Galperin M.Y."/>
            <person name="Jogler C."/>
        </authorList>
    </citation>
    <scope>NUCLEOTIDE SEQUENCE [LARGE SCALE GENOMIC DNA]</scope>
    <source>
        <strain evidence="3 4">I41</strain>
    </source>
</reference>
<dbReference type="OrthoDB" id="290001at2"/>